<dbReference type="Pfam" id="PF02368">
    <property type="entry name" value="Big_2"/>
    <property type="match status" value="1"/>
</dbReference>
<feature type="domain" description="Immunoglobulin" evidence="6">
    <location>
        <begin position="701"/>
        <end position="764"/>
    </location>
</feature>
<feature type="domain" description="Immunoglobulin" evidence="6">
    <location>
        <begin position="1481"/>
        <end position="1544"/>
    </location>
</feature>
<dbReference type="RefSeq" id="WP_386113756.1">
    <property type="nucleotide sequence ID" value="NZ_JBHTKM010000010.1"/>
</dbReference>
<keyword evidence="1" id="KW-0479">Metal-binding</keyword>
<name>A0ABW3KM04_9FLAO</name>
<feature type="domain" description="Immunoglobulin" evidence="6">
    <location>
        <begin position="843"/>
        <end position="906"/>
    </location>
</feature>
<feature type="chain" id="PRO_5046793522" evidence="4">
    <location>
        <begin position="22"/>
        <end position="2000"/>
    </location>
</feature>
<dbReference type="SMART" id="SM00409">
    <property type="entry name" value="IG"/>
    <property type="match status" value="7"/>
</dbReference>
<evidence type="ECO:0000259" key="5">
    <source>
        <dbReference type="SMART" id="SM00089"/>
    </source>
</evidence>
<dbReference type="Pfam" id="PF18962">
    <property type="entry name" value="Por_Secre_tail"/>
    <property type="match status" value="1"/>
</dbReference>
<dbReference type="InterPro" id="IPR003599">
    <property type="entry name" value="Ig_sub"/>
</dbReference>
<feature type="domain" description="PKD/Chitinase" evidence="5">
    <location>
        <begin position="553"/>
        <end position="695"/>
    </location>
</feature>
<feature type="domain" description="PKD/Chitinase" evidence="5">
    <location>
        <begin position="1406"/>
        <end position="1475"/>
    </location>
</feature>
<dbReference type="Gene3D" id="2.160.20.10">
    <property type="entry name" value="Single-stranded right-handed beta-helix, Pectin lyase-like"/>
    <property type="match status" value="1"/>
</dbReference>
<dbReference type="InterPro" id="IPR026444">
    <property type="entry name" value="Secre_tail"/>
</dbReference>
<keyword evidence="3" id="KW-0325">Glycoprotein</keyword>
<evidence type="ECO:0000259" key="6">
    <source>
        <dbReference type="SMART" id="SM00409"/>
    </source>
</evidence>
<dbReference type="SMART" id="SM00089">
    <property type="entry name" value="PKD"/>
    <property type="match status" value="11"/>
</dbReference>
<feature type="domain" description="PKD/Chitinase" evidence="5">
    <location>
        <begin position="768"/>
        <end position="837"/>
    </location>
</feature>
<feature type="domain" description="PKD/Chitinase" evidence="5">
    <location>
        <begin position="1264"/>
        <end position="1333"/>
    </location>
</feature>
<dbReference type="SUPFAM" id="SSF49373">
    <property type="entry name" value="Invasin/intimin cell-adhesion fragments"/>
    <property type="match status" value="1"/>
</dbReference>
<evidence type="ECO:0000313" key="8">
    <source>
        <dbReference type="EMBL" id="MFD1014836.1"/>
    </source>
</evidence>
<feature type="domain" description="Immunoglobulin" evidence="6">
    <location>
        <begin position="1339"/>
        <end position="1473"/>
    </location>
</feature>
<accession>A0ABW3KM04</accession>
<dbReference type="PANTHER" id="PTHR42970">
    <property type="entry name" value="PECTATE LYASE C-RELATED"/>
    <property type="match status" value="1"/>
</dbReference>
<feature type="domain" description="PKD/Chitinase" evidence="5">
    <location>
        <begin position="910"/>
        <end position="979"/>
    </location>
</feature>
<feature type="domain" description="PKD/Chitinase" evidence="5">
    <location>
        <begin position="1335"/>
        <end position="1404"/>
    </location>
</feature>
<feature type="domain" description="BIG2" evidence="7">
    <location>
        <begin position="470"/>
        <end position="549"/>
    </location>
</feature>
<dbReference type="NCBIfam" id="TIGR04183">
    <property type="entry name" value="Por_Secre_tail"/>
    <property type="match status" value="1"/>
</dbReference>
<dbReference type="PANTHER" id="PTHR42970:SF1">
    <property type="entry name" value="PECTATE LYASE C-RELATED"/>
    <property type="match status" value="1"/>
</dbReference>
<comment type="caution">
    <text evidence="8">The sequence shown here is derived from an EMBL/GenBank/DDBJ whole genome shotgun (WGS) entry which is preliminary data.</text>
</comment>
<feature type="domain" description="Immunoglobulin" evidence="6">
    <location>
        <begin position="1552"/>
        <end position="1615"/>
    </location>
</feature>
<feature type="domain" description="PKD/Chitinase" evidence="5">
    <location>
        <begin position="1122"/>
        <end position="1191"/>
    </location>
</feature>
<dbReference type="InterPro" id="IPR008964">
    <property type="entry name" value="Invasin/intimin_cell_adhesion"/>
</dbReference>
<feature type="domain" description="Immunoglobulin" evidence="6">
    <location>
        <begin position="1197"/>
        <end position="1260"/>
    </location>
</feature>
<keyword evidence="9" id="KW-1185">Reference proteome</keyword>
<feature type="signal peptide" evidence="4">
    <location>
        <begin position="1"/>
        <end position="21"/>
    </location>
</feature>
<gene>
    <name evidence="8" type="ORF">ACFQ13_02780</name>
</gene>
<dbReference type="Proteomes" id="UP001597086">
    <property type="component" value="Unassembled WGS sequence"/>
</dbReference>
<sequence length="2000" mass="210264">MKQIIYLIFIIPFLCLSQQKAFPTAYGGGAYASGGRGGYVYHVTSLADDGSEGTFRWALSQPRPATIVFDVSGVINMENYIVISGEDLTIAGQTSPEGGITFTANNTQYVFRLWDVQNMILRYLRFRFQRDNNNIGIDVYGNHGNASDLMFDHLSLSYSGWTGFGCRGSNNYNVTVQNSIFAECKTGAIFGDPDTFEFSYDNSFLNNFFYNVSHRFPNPSAVGRVDVINNVSQNHYYRLSRPQGSVQLNHINNYYAAGAHNNLPLSDMNQVNSAQDNTIYTSGNIMDKGLFSDADNSLIWAEFDSGNSPNLAPATEFVSTPYPLIDDTFTIKTAVEAYNAIINNPTVGNSKSLTAAGGTIENYDVNDAEYLAKTAEGEGAYEAYTAGQYGVDRSFFYEDRYYNFLATITGVPVNTRPDNFYVSNPHIPEVWFQAHVPEGEDHNDIAPSGYTWLEEYLNQVDAEAAIPSLPVESVSVSPESAELNSDDTLQLEVVYTPENATDQTGTWTTNDETVATVDDNGLVTAIAPGDAIITYTATDGDYTDTSQITVFPEALQASAGDDQQICPGESATLTASGGTTYVWSTGETTASITVTPEETTTYNVTVSDDYGQSEDVEVSVVLNAVPEADAGDDQTLCLGSSTTLTASGGTSYLWSTGQTTASIEVSPTEDTIYSVEVSNGNCSSTAEVNVTVNPAPELTLTEDQLISEGTSVTLNVSGGETYLWSTGETSNTITITPNTTTTYTVNATGPNGCTSSAQVTISVAPAINASAGSDLSICNGETVTLTASGGTSYLWSTGDEGAEIDVNPTETTTYTVTVEDVYGFSETDEVVVFVNDAPSITVSENTTIMQGDSVTLSANGALSYVWSTGDNTAEINVTPEVTTTYTVIGQSEEGCSTTAEVTVTVVAELSANAGDDETICLGESVTLNASGGIDYLWSTGDTGSTLTVTPSETTTYTVTVMDEFGNSDSDAVIVTVSEVPNANAGADQTICVNSEAVLTAEGGESYLWSTGETTASITVSPNENTTYTVEVFEGSCSSNDEVTVWVDALPELVLSNDVTIIDGSSTVLEVSGAESYTWSTGATTATISVSPTSTTTYSITGISEAGCEATAEVTVTVIPELNANAGNDVSMCSGESVTLTATGGETYTWDNGATTASITVSPLDTTTYTVTVFDTYGNSDSDAVTVTVGALPSLSLSEDLTIMAGETTELSVSGGDSYTWSTGATTTTISVSPTSTTTYSVTGISESGCEATAEVTVTVIPTLNANAGNDVSMCSGESVTLTATGGETYTWDNGETTASITVSPEETTIYTVTVFDTYGNSDSDAVTVTVGALTNLSLSEDVTIMAGETTELTVSGAESYTWSTGATTATISVSPTSTTTYNVTGISESGCEATAEVTVTVIPALNANAGNDVSTCSGESVTLTATGGETYTWSNGATTASITVSPLDTTIYTVTVFDTYGNSDSDAVTVTVGALPSLSLSEDLTIMAGETTELSVSGGDSYTWSTGATTTTISVSPSETTTYSVTGTSEAGCEATAEVTVTVIPALNANAGNDVSMCSGESVTLTATGGETYAWDNGETTASITVSPLDTTTYTVTVFDTYGNSDSDEVTVTVHDLPVLSVSEDVTLIEGESVTLFANGANSYAWNTGATSSAIVVSPTETTTYTVIGMSNSCSSELAEITVTVIPLFHASAGSDVSVCENDDYEVELTASEGDSYLWSTGETTQSIVVSPLSTTTYSVTVTEGVQEDSDEVTVFVDPSPEVSITNGATVEILSGDFVTLSAQGANTYEWDNGATQPNIAVSPSTTTTYHVRGFIGNCYDDQEVTVNVIEPVVADAGEDVLICLDEWVTLEATGGDDYVWSTGETTSSITVSPEETTDYTVTVFNALDFDEATVQVEVDLNCTSGLPEDEEDEQVDLTFEMYPNPASDYVNVKISGLLNVSVINIYEVTGKLVQQVRVTNEPLSLTVTKQIEVSGLQSGVYFIKLVDQERSMTKKLIVD</sequence>
<feature type="domain" description="PKD/Chitinase" evidence="5">
    <location>
        <begin position="1042"/>
        <end position="1120"/>
    </location>
</feature>
<feature type="domain" description="Immunoglobulin" evidence="6">
    <location>
        <begin position="1623"/>
        <end position="1774"/>
    </location>
</feature>
<dbReference type="SMART" id="SM00635">
    <property type="entry name" value="BID_2"/>
    <property type="match status" value="1"/>
</dbReference>
<feature type="domain" description="PKD/Chitinase" evidence="5">
    <location>
        <begin position="839"/>
        <end position="908"/>
    </location>
</feature>
<evidence type="ECO:0000313" key="9">
    <source>
        <dbReference type="Proteomes" id="UP001597086"/>
    </source>
</evidence>
<keyword evidence="2 4" id="KW-0732">Signal</keyword>
<dbReference type="InterPro" id="IPR003343">
    <property type="entry name" value="Big_2"/>
</dbReference>
<evidence type="ECO:0000256" key="4">
    <source>
        <dbReference type="SAM" id="SignalP"/>
    </source>
</evidence>
<dbReference type="InterPro" id="IPR011050">
    <property type="entry name" value="Pectin_lyase_fold/virulence"/>
</dbReference>
<organism evidence="8 9">
    <name type="scientific">Winogradskyella rapida</name>
    <dbReference type="NCBI Taxonomy" id="549701"/>
    <lineage>
        <taxon>Bacteria</taxon>
        <taxon>Pseudomonadati</taxon>
        <taxon>Bacteroidota</taxon>
        <taxon>Flavobacteriia</taxon>
        <taxon>Flavobacteriales</taxon>
        <taxon>Flavobacteriaceae</taxon>
        <taxon>Winogradskyella</taxon>
    </lineage>
</organism>
<dbReference type="InterPro" id="IPR012334">
    <property type="entry name" value="Pectin_lyas_fold"/>
</dbReference>
<evidence type="ECO:0000256" key="3">
    <source>
        <dbReference type="ARBA" id="ARBA00023180"/>
    </source>
</evidence>
<evidence type="ECO:0000256" key="2">
    <source>
        <dbReference type="ARBA" id="ARBA00022729"/>
    </source>
</evidence>
<dbReference type="InterPro" id="IPR052063">
    <property type="entry name" value="Polysaccharide_Lyase_1"/>
</dbReference>
<proteinExistence type="predicted"/>
<dbReference type="InterPro" id="IPR013783">
    <property type="entry name" value="Ig-like_fold"/>
</dbReference>
<evidence type="ECO:0000259" key="7">
    <source>
        <dbReference type="SMART" id="SM00635"/>
    </source>
</evidence>
<reference evidence="9" key="1">
    <citation type="journal article" date="2019" name="Int. J. Syst. Evol. Microbiol.">
        <title>The Global Catalogue of Microorganisms (GCM) 10K type strain sequencing project: providing services to taxonomists for standard genome sequencing and annotation.</title>
        <authorList>
            <consortium name="The Broad Institute Genomics Platform"/>
            <consortium name="The Broad Institute Genome Sequencing Center for Infectious Disease"/>
            <person name="Wu L."/>
            <person name="Ma J."/>
        </authorList>
    </citation>
    <scope>NUCLEOTIDE SEQUENCE [LARGE SCALE GENOMIC DNA]</scope>
    <source>
        <strain evidence="9">CCUG 56098</strain>
    </source>
</reference>
<dbReference type="Gene3D" id="2.60.40.10">
    <property type="entry name" value="Immunoglobulins"/>
    <property type="match status" value="1"/>
</dbReference>
<evidence type="ECO:0000256" key="1">
    <source>
        <dbReference type="ARBA" id="ARBA00022723"/>
    </source>
</evidence>
<dbReference type="SUPFAM" id="SSF51126">
    <property type="entry name" value="Pectin lyase-like"/>
    <property type="match status" value="1"/>
</dbReference>
<feature type="domain" description="PKD/Chitinase" evidence="5">
    <location>
        <begin position="698"/>
        <end position="766"/>
    </location>
</feature>
<protein>
    <submittedName>
        <fullName evidence="8">Ig-like domain-containing protein</fullName>
    </submittedName>
</protein>
<dbReference type="InterPro" id="IPR022409">
    <property type="entry name" value="PKD/Chitinase_dom"/>
</dbReference>
<dbReference type="EMBL" id="JBHTKM010000010">
    <property type="protein sequence ID" value="MFD1014836.1"/>
    <property type="molecule type" value="Genomic_DNA"/>
</dbReference>
<dbReference type="Gene3D" id="2.60.40.1080">
    <property type="match status" value="1"/>
</dbReference>
<feature type="domain" description="PKD/Chitinase" evidence="5">
    <location>
        <begin position="1548"/>
        <end position="1617"/>
    </location>
</feature>